<feature type="domain" description="Helicase ATP-binding" evidence="19">
    <location>
        <begin position="312"/>
        <end position="483"/>
    </location>
</feature>
<dbReference type="GO" id="GO:0005634">
    <property type="term" value="C:nucleus"/>
    <property type="evidence" value="ECO:0007669"/>
    <property type="project" value="UniProtKB-SubCell"/>
</dbReference>
<dbReference type="PANTHER" id="PTHR47161">
    <property type="entry name" value="LYMPHOID-SPECIFIC HELICASE"/>
    <property type="match status" value="1"/>
</dbReference>
<feature type="compositionally biased region" description="Basic and acidic residues" evidence="18">
    <location>
        <begin position="20"/>
        <end position="37"/>
    </location>
</feature>
<evidence type="ECO:0000256" key="5">
    <source>
        <dbReference type="ARBA" id="ARBA00022618"/>
    </source>
</evidence>
<feature type="domain" description="Helicase C-terminal" evidence="20">
    <location>
        <begin position="698"/>
        <end position="863"/>
    </location>
</feature>
<evidence type="ECO:0000259" key="19">
    <source>
        <dbReference type="PROSITE" id="PS51192"/>
    </source>
</evidence>
<dbReference type="AlphaFoldDB" id="A0AAN9G2J0"/>
<organism evidence="21 22">
    <name type="scientific">Littorina saxatilis</name>
    <dbReference type="NCBI Taxonomy" id="31220"/>
    <lineage>
        <taxon>Eukaryota</taxon>
        <taxon>Metazoa</taxon>
        <taxon>Spiralia</taxon>
        <taxon>Lophotrochozoa</taxon>
        <taxon>Mollusca</taxon>
        <taxon>Gastropoda</taxon>
        <taxon>Caenogastropoda</taxon>
        <taxon>Littorinimorpha</taxon>
        <taxon>Littorinoidea</taxon>
        <taxon>Littorinidae</taxon>
        <taxon>Littorina</taxon>
    </lineage>
</organism>
<feature type="compositionally biased region" description="Basic and acidic residues" evidence="18">
    <location>
        <begin position="88"/>
        <end position="116"/>
    </location>
</feature>
<feature type="compositionally biased region" description="Basic and acidic residues" evidence="18">
    <location>
        <begin position="193"/>
        <end position="204"/>
    </location>
</feature>
<name>A0AAN9G2J0_9CAEN</name>
<feature type="compositionally biased region" description="Basic and acidic residues" evidence="18">
    <location>
        <begin position="164"/>
        <end position="180"/>
    </location>
</feature>
<keyword evidence="7" id="KW-0498">Mitosis</keyword>
<dbReference type="InterPro" id="IPR000330">
    <property type="entry name" value="SNF2_N"/>
</dbReference>
<dbReference type="EMBL" id="JBAMIC010000021">
    <property type="protein sequence ID" value="KAK7092524.1"/>
    <property type="molecule type" value="Genomic_DNA"/>
</dbReference>
<keyword evidence="14" id="KW-0539">Nucleus</keyword>
<dbReference type="InterPro" id="IPR001650">
    <property type="entry name" value="Helicase_C-like"/>
</dbReference>
<evidence type="ECO:0000256" key="17">
    <source>
        <dbReference type="ARBA" id="ARBA00081399"/>
    </source>
</evidence>
<comment type="similarity">
    <text evidence="2">Belongs to the SNF2/RAD54 helicase family.</text>
</comment>
<evidence type="ECO:0000256" key="13">
    <source>
        <dbReference type="ARBA" id="ARBA00023163"/>
    </source>
</evidence>
<evidence type="ECO:0000256" key="6">
    <source>
        <dbReference type="ARBA" id="ARBA00022741"/>
    </source>
</evidence>
<keyword evidence="6" id="KW-0547">Nucleotide-binding</keyword>
<dbReference type="GO" id="GO:0003682">
    <property type="term" value="F:chromatin binding"/>
    <property type="evidence" value="ECO:0007669"/>
    <property type="project" value="TreeGrafter"/>
</dbReference>
<dbReference type="GO" id="GO:0004386">
    <property type="term" value="F:helicase activity"/>
    <property type="evidence" value="ECO:0007669"/>
    <property type="project" value="UniProtKB-KW"/>
</dbReference>
<keyword evidence="15" id="KW-0131">Cell cycle</keyword>
<dbReference type="FunFam" id="3.40.50.300:FF:000577">
    <property type="entry name" value="lymphoid-specific helicase isoform X1"/>
    <property type="match status" value="1"/>
</dbReference>
<keyword evidence="3" id="KW-0217">Developmental protein</keyword>
<dbReference type="GO" id="GO:0016787">
    <property type="term" value="F:hydrolase activity"/>
    <property type="evidence" value="ECO:0007669"/>
    <property type="project" value="UniProtKB-KW"/>
</dbReference>
<evidence type="ECO:0000256" key="9">
    <source>
        <dbReference type="ARBA" id="ARBA00022806"/>
    </source>
</evidence>
<keyword evidence="13" id="KW-0804">Transcription</keyword>
<dbReference type="InterPro" id="IPR014001">
    <property type="entry name" value="Helicase_ATP-bd"/>
</dbReference>
<dbReference type="InterPro" id="IPR027417">
    <property type="entry name" value="P-loop_NTPase"/>
</dbReference>
<dbReference type="InterPro" id="IPR049730">
    <property type="entry name" value="SNF2/RAD54-like_C"/>
</dbReference>
<feature type="compositionally biased region" description="Basic and acidic residues" evidence="18">
    <location>
        <begin position="235"/>
        <end position="249"/>
    </location>
</feature>
<evidence type="ECO:0000256" key="4">
    <source>
        <dbReference type="ARBA" id="ARBA00022553"/>
    </source>
</evidence>
<dbReference type="SMART" id="SM00487">
    <property type="entry name" value="DEXDc"/>
    <property type="match status" value="1"/>
</dbReference>
<keyword evidence="11" id="KW-0805">Transcription regulation</keyword>
<evidence type="ECO:0000256" key="18">
    <source>
        <dbReference type="SAM" id="MobiDB-lite"/>
    </source>
</evidence>
<dbReference type="Pfam" id="PF00271">
    <property type="entry name" value="Helicase_C"/>
    <property type="match status" value="1"/>
</dbReference>
<protein>
    <recommendedName>
        <fullName evidence="17">Proliferation-associated SNF2-like protein</fullName>
    </recommendedName>
</protein>
<dbReference type="SUPFAM" id="SSF52540">
    <property type="entry name" value="P-loop containing nucleoside triphosphate hydrolases"/>
    <property type="match status" value="2"/>
</dbReference>
<keyword evidence="12" id="KW-0175">Coiled coil</keyword>
<evidence type="ECO:0000256" key="7">
    <source>
        <dbReference type="ARBA" id="ARBA00022776"/>
    </source>
</evidence>
<dbReference type="Gene3D" id="3.40.50.10810">
    <property type="entry name" value="Tandem AAA-ATPase domain"/>
    <property type="match status" value="1"/>
</dbReference>
<feature type="region of interest" description="Disordered" evidence="18">
    <location>
        <begin position="1"/>
        <end position="116"/>
    </location>
</feature>
<dbReference type="GO" id="GO:0044027">
    <property type="term" value="P:negative regulation of gene expression via chromosomal CpG island methylation"/>
    <property type="evidence" value="ECO:0007669"/>
    <property type="project" value="TreeGrafter"/>
</dbReference>
<feature type="compositionally biased region" description="Basic and acidic residues" evidence="18">
    <location>
        <begin position="144"/>
        <end position="155"/>
    </location>
</feature>
<keyword evidence="22" id="KW-1185">Reference proteome</keyword>
<dbReference type="FunFam" id="3.40.50.10810:FF:000015">
    <property type="entry name" value="lymphoid-specific helicase isoform X1"/>
    <property type="match status" value="1"/>
</dbReference>
<dbReference type="GO" id="GO:0005524">
    <property type="term" value="F:ATP binding"/>
    <property type="evidence" value="ECO:0007669"/>
    <property type="project" value="UniProtKB-KW"/>
</dbReference>
<comment type="subcellular location">
    <subcellularLocation>
        <location evidence="1">Nucleus</location>
    </subcellularLocation>
</comment>
<feature type="compositionally biased region" description="Low complexity" evidence="18">
    <location>
        <begin position="51"/>
        <end position="65"/>
    </location>
</feature>
<dbReference type="GO" id="GO:0005721">
    <property type="term" value="C:pericentric heterochromatin"/>
    <property type="evidence" value="ECO:0007669"/>
    <property type="project" value="TreeGrafter"/>
</dbReference>
<evidence type="ECO:0000256" key="16">
    <source>
        <dbReference type="ARBA" id="ARBA00053349"/>
    </source>
</evidence>
<comment type="caution">
    <text evidence="21">The sequence shown here is derived from an EMBL/GenBank/DDBJ whole genome shotgun (WGS) entry which is preliminary data.</text>
</comment>
<dbReference type="GO" id="GO:0031508">
    <property type="term" value="P:pericentric heterochromatin formation"/>
    <property type="evidence" value="ECO:0007669"/>
    <property type="project" value="TreeGrafter"/>
</dbReference>
<evidence type="ECO:0000313" key="21">
    <source>
        <dbReference type="EMBL" id="KAK7092524.1"/>
    </source>
</evidence>
<evidence type="ECO:0000256" key="12">
    <source>
        <dbReference type="ARBA" id="ARBA00023054"/>
    </source>
</evidence>
<reference evidence="21 22" key="1">
    <citation type="submission" date="2024-02" db="EMBL/GenBank/DDBJ databases">
        <title>Chromosome-scale genome assembly of the rough periwinkle Littorina saxatilis.</title>
        <authorList>
            <person name="De Jode A."/>
            <person name="Faria R."/>
            <person name="Formenti G."/>
            <person name="Sims Y."/>
            <person name="Smith T.P."/>
            <person name="Tracey A."/>
            <person name="Wood J.M.D."/>
            <person name="Zagrodzka Z.B."/>
            <person name="Johannesson K."/>
            <person name="Butlin R.K."/>
            <person name="Leder E.H."/>
        </authorList>
    </citation>
    <scope>NUCLEOTIDE SEQUENCE [LARGE SCALE GENOMIC DNA]</scope>
    <source>
        <strain evidence="21">Snail1</strain>
        <tissue evidence="21">Muscle</tissue>
    </source>
</reference>
<evidence type="ECO:0000256" key="3">
    <source>
        <dbReference type="ARBA" id="ARBA00022473"/>
    </source>
</evidence>
<accession>A0AAN9G2J0</accession>
<dbReference type="GO" id="GO:0006346">
    <property type="term" value="P:DNA methylation-dependent constitutive heterochromatin formation"/>
    <property type="evidence" value="ECO:0007669"/>
    <property type="project" value="TreeGrafter"/>
</dbReference>
<keyword evidence="9" id="KW-0347">Helicase</keyword>
<evidence type="ECO:0000256" key="14">
    <source>
        <dbReference type="ARBA" id="ARBA00023242"/>
    </source>
</evidence>
<evidence type="ECO:0000256" key="15">
    <source>
        <dbReference type="ARBA" id="ARBA00023306"/>
    </source>
</evidence>
<evidence type="ECO:0000313" key="22">
    <source>
        <dbReference type="Proteomes" id="UP001374579"/>
    </source>
</evidence>
<dbReference type="InterPro" id="IPR038718">
    <property type="entry name" value="SNF2-like_sf"/>
</dbReference>
<sequence length="999" mass="113496">MSATEVLERATGKLTPRSESPIKPDSDAMEPKEEAKRIPTPPPSEDVKCVPSPSSSAYDADQSDSCSERRGPGETALPGGVVTEQMIEEEKKMKEEAEREERRLKEEREREWSRLEEEDKAQRFVRLQQLLQRSNMYTTYLIERMNRQQDEEAKRRERKAKKLARMEEKKKEEEAEKAALKEQTSTSTPEGSQMKEDEAREPGHNLRRKRTAAEADDVATKASPKAPAPKKRRAAKETKKEEEETKDNVDEVDGATLTTASPVSLIPKEEKMIVEQGERRTPDGEVIPENQPLMMTGGVLRPYQLEGFMWLRTLYENGVNGILADEMGLGKTVQCVAMLSHMVYMGVPGPFLVCAPLSTVPNWYNEFQRFAPKVPVLLYHGNKDERKELREQIGKAHDVRDGVKVNTIVITSYEVAMMDQKHMQGHEWRYLVVDEGHRIKNSKCRLISALRMYKTTNRLLLTGTPLQNNLAELWSLLNFLLPEIFDDLGSFEAWFDIEHIGDEMAADKQKKDVLSMLHQILTPFMLRRLKTDVDLNIPPKKEVIVYAPLRPLQKEFYAALIDRTIFKKIQEKNGTVEKKAVDSKGRPLRRVTQNKIDYSLMVGADKDEKECRTSRQKAQEEEEIEGWVKAMVDMQQKRDSKPAPEQKVSQLTIKLRNVMMQLRKCCSHPFLLEHPLDKKTGELCLDERIISESGKMLVLDRMLKELHRRGHKVLIFSQMTKMLDLLEDFCILRKYGYCRLDGAMNIHDRRDSMAEYQKPGSDKFVFLLSTRAGGLGITLTAADTVIIYDSDWNPQCDLQAQDRCHRIGQTRSVMVYRFVTANTIDQRIVERAAAKRKLEKLVIHQGKFKSGIKNFKTSLEPVSSEELLKLLNSRDHESEVGDGEGQEVINDADLEALLDRSDIEKKWRAKQAKAASGAAETTDEESIATNSLRSSPPPSPLPSPVGKSRSSKRQSGRGKTAADKKTASATKTKPTSVPTKNSLFKVIDIDDGESVASDL</sequence>
<feature type="compositionally biased region" description="Basic and acidic residues" evidence="18">
    <location>
        <begin position="1"/>
        <end position="11"/>
    </location>
</feature>
<feature type="region of interest" description="Disordered" evidence="18">
    <location>
        <begin position="144"/>
        <end position="259"/>
    </location>
</feature>
<feature type="region of interest" description="Disordered" evidence="18">
    <location>
        <begin position="913"/>
        <end position="999"/>
    </location>
</feature>
<dbReference type="PROSITE" id="PS51194">
    <property type="entry name" value="HELICASE_CTER"/>
    <property type="match status" value="1"/>
</dbReference>
<dbReference type="CDD" id="cd18793">
    <property type="entry name" value="SF2_C_SNF"/>
    <property type="match status" value="1"/>
</dbReference>
<evidence type="ECO:0000259" key="20">
    <source>
        <dbReference type="PROSITE" id="PS51194"/>
    </source>
</evidence>
<keyword evidence="4" id="KW-0597">Phosphoprotein</keyword>
<dbReference type="PROSITE" id="PS51192">
    <property type="entry name" value="HELICASE_ATP_BIND_1"/>
    <property type="match status" value="1"/>
</dbReference>
<dbReference type="Gene3D" id="3.40.50.300">
    <property type="entry name" value="P-loop containing nucleotide triphosphate hydrolases"/>
    <property type="match status" value="1"/>
</dbReference>
<dbReference type="PANTHER" id="PTHR47161:SF1">
    <property type="entry name" value="LYMPHOID-SPECIFIC HELICASE"/>
    <property type="match status" value="1"/>
</dbReference>
<dbReference type="GO" id="GO:0051301">
    <property type="term" value="P:cell division"/>
    <property type="evidence" value="ECO:0007669"/>
    <property type="project" value="UniProtKB-KW"/>
</dbReference>
<dbReference type="Pfam" id="PF00176">
    <property type="entry name" value="SNF2-rel_dom"/>
    <property type="match status" value="1"/>
</dbReference>
<evidence type="ECO:0000256" key="2">
    <source>
        <dbReference type="ARBA" id="ARBA00007025"/>
    </source>
</evidence>
<keyword evidence="8" id="KW-0378">Hydrolase</keyword>
<dbReference type="SMART" id="SM00490">
    <property type="entry name" value="HELICc"/>
    <property type="match status" value="1"/>
</dbReference>
<comment type="function">
    <text evidence="16">Plays an essential role in normal development and survival. Involved in regulation of the expansion or survival of lymphoid cells. Required for de novo or maintenance DNA methylation. May control silencing of the imprinted CDKN1C gene through DNA methylation. May play a role in formation and organization of heterochromatin, implying a functional role in the regulation of transcription and mitosis.</text>
</comment>
<evidence type="ECO:0000256" key="1">
    <source>
        <dbReference type="ARBA" id="ARBA00004123"/>
    </source>
</evidence>
<keyword evidence="5" id="KW-0132">Cell division</keyword>
<evidence type="ECO:0000256" key="10">
    <source>
        <dbReference type="ARBA" id="ARBA00022840"/>
    </source>
</evidence>
<gene>
    <name evidence="21" type="ORF">V1264_008259</name>
</gene>
<proteinExistence type="inferred from homology"/>
<evidence type="ECO:0000256" key="11">
    <source>
        <dbReference type="ARBA" id="ARBA00023015"/>
    </source>
</evidence>
<dbReference type="Proteomes" id="UP001374579">
    <property type="component" value="Unassembled WGS sequence"/>
</dbReference>
<evidence type="ECO:0000256" key="8">
    <source>
        <dbReference type="ARBA" id="ARBA00022801"/>
    </source>
</evidence>
<keyword evidence="10" id="KW-0067">ATP-binding</keyword>